<feature type="chain" id="PRO_5008534118" evidence="1">
    <location>
        <begin position="26"/>
        <end position="175"/>
    </location>
</feature>
<dbReference type="EMBL" id="CP016591">
    <property type="protein sequence ID" value="ANY20066.1"/>
    <property type="molecule type" value="Genomic_DNA"/>
</dbReference>
<proteinExistence type="predicted"/>
<protein>
    <submittedName>
        <fullName evidence="2">Uncharacterized protein</fullName>
    </submittedName>
</protein>
<reference evidence="2 3" key="1">
    <citation type="submission" date="2016-07" db="EMBL/GenBank/DDBJ databases">
        <title>Complete genome sequence of Altererythrobacter dongtanensis KCTC 22672, a type strain with esterase isolated from tidal flat.</title>
        <authorList>
            <person name="Cheng H."/>
            <person name="Wu Y.-H."/>
            <person name="Zhou P."/>
            <person name="Huo Y.-Y."/>
            <person name="Wang C.-S."/>
            <person name="Xu X.-W."/>
        </authorList>
    </citation>
    <scope>NUCLEOTIDE SEQUENCE [LARGE SCALE GENOMIC DNA]</scope>
    <source>
        <strain evidence="2 3">KCTC 22672</strain>
    </source>
</reference>
<dbReference type="RefSeq" id="WP_157096687.1">
    <property type="nucleotide sequence ID" value="NZ_CP016591.1"/>
</dbReference>
<dbReference type="AlphaFoldDB" id="A0A1B2AD49"/>
<name>A0A1B2AD49_9SPHN</name>
<evidence type="ECO:0000313" key="2">
    <source>
        <dbReference type="EMBL" id="ANY20066.1"/>
    </source>
</evidence>
<accession>A0A1B2AD49</accession>
<gene>
    <name evidence="2" type="ORF">A6F68_01552</name>
</gene>
<organism evidence="2 3">
    <name type="scientific">Tsuneonella dongtanensis</name>
    <dbReference type="NCBI Taxonomy" id="692370"/>
    <lineage>
        <taxon>Bacteria</taxon>
        <taxon>Pseudomonadati</taxon>
        <taxon>Pseudomonadota</taxon>
        <taxon>Alphaproteobacteria</taxon>
        <taxon>Sphingomonadales</taxon>
        <taxon>Erythrobacteraceae</taxon>
        <taxon>Tsuneonella</taxon>
    </lineage>
</organism>
<dbReference type="Proteomes" id="UP000092932">
    <property type="component" value="Chromosome"/>
</dbReference>
<dbReference type="KEGG" id="ado:A6F68_01552"/>
<dbReference type="OrthoDB" id="7428996at2"/>
<evidence type="ECO:0000256" key="1">
    <source>
        <dbReference type="SAM" id="SignalP"/>
    </source>
</evidence>
<evidence type="ECO:0000313" key="3">
    <source>
        <dbReference type="Proteomes" id="UP000092932"/>
    </source>
</evidence>
<sequence>MRRIGSMAASIGAALLVALPAQVAAAPLTFDCDVPEAHSSSVSSAIGPAVRMTAMVTARTLRSGKTPPLAGLLVTSADGKNAIGVRAVKAKADATALSVAIVGLTDGKPVQQAVRDIPLNGSFRFGLDLDPAGVGRLTLDDLVVPITFANMGVGRAQAFCGSGNFRFDNLEMTTP</sequence>
<keyword evidence="1" id="KW-0732">Signal</keyword>
<feature type="signal peptide" evidence="1">
    <location>
        <begin position="1"/>
        <end position="25"/>
    </location>
</feature>
<keyword evidence="3" id="KW-1185">Reference proteome</keyword>